<comment type="caution">
    <text evidence="3">Lacks conserved residue(s) required for the propagation of feature annotation.</text>
</comment>
<dbReference type="Gene3D" id="2.60.120.200">
    <property type="match status" value="1"/>
</dbReference>
<dbReference type="SUPFAM" id="SSF49899">
    <property type="entry name" value="Concanavalin A-like lectins/glucanases"/>
    <property type="match status" value="1"/>
</dbReference>
<feature type="binding site" evidence="3">
    <location>
        <position position="141"/>
    </location>
    <ligand>
        <name>Zn(2+)</name>
        <dbReference type="ChEBI" id="CHEBI:29105"/>
        <note>catalytic</note>
    </ligand>
</feature>
<dbReference type="InterPro" id="IPR006026">
    <property type="entry name" value="Peptidase_Metallo"/>
</dbReference>
<comment type="cofactor">
    <cofactor evidence="3 4">
        <name>Zn(2+)</name>
        <dbReference type="ChEBI" id="CHEBI:29105"/>
    </cofactor>
    <text evidence="3 4">Binds 1 zinc ion per subunit.</text>
</comment>
<feature type="binding site" evidence="3">
    <location>
        <position position="137"/>
    </location>
    <ligand>
        <name>Zn(2+)</name>
        <dbReference type="ChEBI" id="CHEBI:29105"/>
        <note>catalytic</note>
    </ligand>
</feature>
<keyword evidence="3 4" id="KW-0479">Metal-binding</keyword>
<evidence type="ECO:0000259" key="5">
    <source>
        <dbReference type="PROSITE" id="PS50060"/>
    </source>
</evidence>
<dbReference type="EMBL" id="BPLQ01014668">
    <property type="protein sequence ID" value="GIY81806.1"/>
    <property type="molecule type" value="Genomic_DNA"/>
</dbReference>
<evidence type="ECO:0000313" key="8">
    <source>
        <dbReference type="Proteomes" id="UP001054837"/>
    </source>
</evidence>
<dbReference type="InterPro" id="IPR000998">
    <property type="entry name" value="MAM_dom"/>
</dbReference>
<dbReference type="SMART" id="SM00235">
    <property type="entry name" value="ZnMc"/>
    <property type="match status" value="1"/>
</dbReference>
<keyword evidence="3 4" id="KW-0645">Protease</keyword>
<comment type="caution">
    <text evidence="7">The sequence shown here is derived from an EMBL/GenBank/DDBJ whole genome shotgun (WGS) entry which is preliminary data.</text>
</comment>
<evidence type="ECO:0000256" key="3">
    <source>
        <dbReference type="PROSITE-ProRule" id="PRU01211"/>
    </source>
</evidence>
<dbReference type="GO" id="GO:0006508">
    <property type="term" value="P:proteolysis"/>
    <property type="evidence" value="ECO:0007669"/>
    <property type="project" value="UniProtKB-KW"/>
</dbReference>
<dbReference type="PROSITE" id="PS51864">
    <property type="entry name" value="ASTACIN"/>
    <property type="match status" value="1"/>
</dbReference>
<dbReference type="Proteomes" id="UP001054837">
    <property type="component" value="Unassembled WGS sequence"/>
</dbReference>
<dbReference type="PANTHER" id="PTHR10127:SF850">
    <property type="entry name" value="METALLOENDOPEPTIDASE"/>
    <property type="match status" value="1"/>
</dbReference>
<dbReference type="GO" id="GO:0008270">
    <property type="term" value="F:zinc ion binding"/>
    <property type="evidence" value="ECO:0007669"/>
    <property type="project" value="UniProtKB-UniRule"/>
</dbReference>
<dbReference type="InterPro" id="IPR024079">
    <property type="entry name" value="MetalloPept_cat_dom_sf"/>
</dbReference>
<evidence type="ECO:0000256" key="1">
    <source>
        <dbReference type="ARBA" id="ARBA00011245"/>
    </source>
</evidence>
<name>A0AAV4WGZ0_9ARAC</name>
<dbReference type="Pfam" id="PF01400">
    <property type="entry name" value="Astacin"/>
    <property type="match status" value="1"/>
</dbReference>
<feature type="domain" description="Peptidase M12A" evidence="6">
    <location>
        <begin position="47"/>
        <end position="243"/>
    </location>
</feature>
<evidence type="ECO:0000259" key="6">
    <source>
        <dbReference type="PROSITE" id="PS51864"/>
    </source>
</evidence>
<dbReference type="InterPro" id="IPR034035">
    <property type="entry name" value="Astacin-like_dom"/>
</dbReference>
<evidence type="ECO:0000313" key="7">
    <source>
        <dbReference type="EMBL" id="GIY81806.1"/>
    </source>
</evidence>
<dbReference type="GO" id="GO:0016020">
    <property type="term" value="C:membrane"/>
    <property type="evidence" value="ECO:0007669"/>
    <property type="project" value="InterPro"/>
</dbReference>
<dbReference type="AlphaFoldDB" id="A0AAV4WGZ0"/>
<dbReference type="InterPro" id="IPR013320">
    <property type="entry name" value="ConA-like_dom_sf"/>
</dbReference>
<feature type="signal peptide" evidence="4">
    <location>
        <begin position="1"/>
        <end position="21"/>
    </location>
</feature>
<dbReference type="EC" id="3.4.24.-" evidence="4"/>
<keyword evidence="4" id="KW-0732">Signal</keyword>
<dbReference type="GO" id="GO:0004222">
    <property type="term" value="F:metalloendopeptidase activity"/>
    <property type="evidence" value="ECO:0007669"/>
    <property type="project" value="UniProtKB-UniRule"/>
</dbReference>
<dbReference type="CDD" id="cd04280">
    <property type="entry name" value="ZnMc_astacin_like"/>
    <property type="match status" value="1"/>
</dbReference>
<dbReference type="PROSITE" id="PS50060">
    <property type="entry name" value="MAM_2"/>
    <property type="match status" value="1"/>
</dbReference>
<keyword evidence="8" id="KW-1185">Reference proteome</keyword>
<keyword evidence="3 4" id="KW-0482">Metalloprotease</keyword>
<comment type="function">
    <text evidence="2">Zinc metalloprotease. Provoques deadhesion of endothelial cells from cell cultures, and also degradation of fibronectin, fibrinogen and gelatin in vitro. Its role in the venom is not fully understood but it might act as a spreading factor that facilitates diffusion of other venom toxins. Alternatively, it might be involved in the proteolytic processing of other venom toxins or it might play a role in extra-oral digestion of prey.</text>
</comment>
<dbReference type="Gene3D" id="3.40.390.10">
    <property type="entry name" value="Collagenase (Catalytic Domain)"/>
    <property type="match status" value="1"/>
</dbReference>
<feature type="binding site" evidence="3">
    <location>
        <position position="147"/>
    </location>
    <ligand>
        <name>Zn(2+)</name>
        <dbReference type="ChEBI" id="CHEBI:29105"/>
        <note>catalytic</note>
    </ligand>
</feature>
<dbReference type="PRINTS" id="PR00480">
    <property type="entry name" value="ASTACIN"/>
</dbReference>
<protein>
    <recommendedName>
        <fullName evidence="4">Metalloendopeptidase</fullName>
        <ecNumber evidence="4">3.4.24.-</ecNumber>
    </recommendedName>
</protein>
<organism evidence="7 8">
    <name type="scientific">Caerostris darwini</name>
    <dbReference type="NCBI Taxonomy" id="1538125"/>
    <lineage>
        <taxon>Eukaryota</taxon>
        <taxon>Metazoa</taxon>
        <taxon>Ecdysozoa</taxon>
        <taxon>Arthropoda</taxon>
        <taxon>Chelicerata</taxon>
        <taxon>Arachnida</taxon>
        <taxon>Araneae</taxon>
        <taxon>Araneomorphae</taxon>
        <taxon>Entelegynae</taxon>
        <taxon>Araneoidea</taxon>
        <taxon>Araneidae</taxon>
        <taxon>Caerostris</taxon>
    </lineage>
</organism>
<keyword evidence="3 4" id="KW-0862">Zinc</keyword>
<comment type="subunit">
    <text evidence="1">Monomer.</text>
</comment>
<evidence type="ECO:0000256" key="4">
    <source>
        <dbReference type="RuleBase" id="RU361183"/>
    </source>
</evidence>
<dbReference type="InterPro" id="IPR001506">
    <property type="entry name" value="Peptidase_M12A"/>
</dbReference>
<feature type="chain" id="PRO_5043104560" description="Metalloendopeptidase" evidence="4">
    <location>
        <begin position="22"/>
        <end position="402"/>
    </location>
</feature>
<evidence type="ECO:0000256" key="2">
    <source>
        <dbReference type="ARBA" id="ARBA00025529"/>
    </source>
</evidence>
<dbReference type="SUPFAM" id="SSF55486">
    <property type="entry name" value="Metalloproteases ('zincins'), catalytic domain"/>
    <property type="match status" value="1"/>
</dbReference>
<gene>
    <name evidence="7" type="ORF">CDAR_512391</name>
</gene>
<accession>A0AAV4WGZ0</accession>
<feature type="domain" description="MAM" evidence="5">
    <location>
        <begin position="256"/>
        <end position="402"/>
    </location>
</feature>
<reference evidence="7 8" key="1">
    <citation type="submission" date="2021-06" db="EMBL/GenBank/DDBJ databases">
        <title>Caerostris darwini draft genome.</title>
        <authorList>
            <person name="Kono N."/>
            <person name="Arakawa K."/>
        </authorList>
    </citation>
    <scope>NUCLEOTIDE SEQUENCE [LARGE SCALE GENOMIC DNA]</scope>
</reference>
<dbReference type="PANTHER" id="PTHR10127">
    <property type="entry name" value="DISCOIDIN, CUB, EGF, LAMININ , AND ZINC METALLOPROTEASE DOMAIN CONTAINING"/>
    <property type="match status" value="1"/>
</dbReference>
<feature type="active site" evidence="3">
    <location>
        <position position="138"/>
    </location>
</feature>
<dbReference type="Pfam" id="PF00629">
    <property type="entry name" value="MAM"/>
    <property type="match status" value="1"/>
</dbReference>
<sequence length="402" mass="45556">MEGFCAIVLLAALVCCHNTFACNPMENKELFEGDIVGIDPYALTDRNAVVDEAEIWPNGKVFYEIGYKLRKVKDIIQEAFDEFENKTCIRFVPKTVSTKDYVKFTIADGCWSSVGRKGGEQEISLTKGCHDKVSAIHEIAHALGLWHEHSRSDRDDYLEIIWSNIKPGAEQNFIKLLPWQNNLLGEEFDYKSIMLYDEYAFAENCSSMTMKPKKEGVVIGLIDDKPGLSESDVRRLNKLYECDGNPRPPPPDVPDYTCNFEEDLCDMENHENNYKTNWILNNGTLGGRTGAYIAVNAEDASFRKIRIMTPILYSYGRKKGCLKFDVFFNGGGVVSLDISVHTTHTSRLIMKHIDKADDWQEIKVPVNLEGDVQFSLDARTRKSDGEGVIALSNLVYQLRECE</sequence>
<proteinExistence type="predicted"/>
<keyword evidence="3 4" id="KW-0378">Hydrolase</keyword>